<protein>
    <submittedName>
        <fullName evidence="2">DUF3748 domain-containing protein</fullName>
    </submittedName>
</protein>
<dbReference type="SUPFAM" id="SSF82171">
    <property type="entry name" value="DPP6 N-terminal domain-like"/>
    <property type="match status" value="1"/>
</dbReference>
<evidence type="ECO:0000313" key="3">
    <source>
        <dbReference type="Proteomes" id="UP000593765"/>
    </source>
</evidence>
<evidence type="ECO:0000313" key="2">
    <source>
        <dbReference type="EMBL" id="QOV89868.1"/>
    </source>
</evidence>
<dbReference type="EMBL" id="CP063458">
    <property type="protein sequence ID" value="QOV89868.1"/>
    <property type="molecule type" value="Genomic_DNA"/>
</dbReference>
<accession>A0A7M2WWE6</accession>
<dbReference type="Pfam" id="PF12566">
    <property type="entry name" value="DUF3748"/>
    <property type="match status" value="1"/>
</dbReference>
<reference evidence="2 3" key="1">
    <citation type="submission" date="2020-10" db="EMBL/GenBank/DDBJ databases">
        <title>Wide distribution of Phycisphaera-like planctomycetes from WD2101 soil group in peatlands and genome analysis of the first cultivated representative.</title>
        <authorList>
            <person name="Dedysh S.N."/>
            <person name="Beletsky A.V."/>
            <person name="Ivanova A."/>
            <person name="Kulichevskaya I.S."/>
            <person name="Suzina N.E."/>
            <person name="Philippov D.A."/>
            <person name="Rakitin A.L."/>
            <person name="Mardanov A.V."/>
            <person name="Ravin N.V."/>
        </authorList>
    </citation>
    <scope>NUCLEOTIDE SEQUENCE [LARGE SCALE GENOMIC DNA]</scope>
    <source>
        <strain evidence="2 3">M1803</strain>
    </source>
</reference>
<dbReference type="AlphaFoldDB" id="A0A7M2WWE6"/>
<organism evidence="2 3">
    <name type="scientific">Humisphaera borealis</name>
    <dbReference type="NCBI Taxonomy" id="2807512"/>
    <lineage>
        <taxon>Bacteria</taxon>
        <taxon>Pseudomonadati</taxon>
        <taxon>Planctomycetota</taxon>
        <taxon>Phycisphaerae</taxon>
        <taxon>Tepidisphaerales</taxon>
        <taxon>Tepidisphaeraceae</taxon>
        <taxon>Humisphaera</taxon>
    </lineage>
</organism>
<dbReference type="Proteomes" id="UP000593765">
    <property type="component" value="Chromosome"/>
</dbReference>
<dbReference type="Gene3D" id="2.120.10.30">
    <property type="entry name" value="TolB, C-terminal domain"/>
    <property type="match status" value="2"/>
</dbReference>
<feature type="region of interest" description="Disordered" evidence="1">
    <location>
        <begin position="263"/>
        <end position="284"/>
    </location>
</feature>
<dbReference type="Pfam" id="PF07676">
    <property type="entry name" value="PD40"/>
    <property type="match status" value="3"/>
</dbReference>
<sequence length="435" mass="47114">MPDRQITFAPHGHLLTNTAVWSPDGRRIVYDVRSDRDGSVFDGTRIESVDVETGEIAVLYQSRNGAGCGVATWHPTEPRVVFILGPEHPTADWAYGASRRQGVVVDAANPGVAVPLDARDLVPPFTPGALRGGSHVHVFNAEGSLVSFTYDDQYLSRFSEPGIDHDISLRNVGVSVVGKPVAVPKSHPRNHDGSAFSVLVTRTTANPTPGGDDYRKAYEEGWIGVRGYQQADGSWRRHALAFLGDVVNADGRPATEVFVADLPDDLSQPGDGPLAGTETRLPSPPTGVMIRRLTRTADRRYPGVQGVRHWVRSSPDGAQLAVLMRDNAGVAQLNLVSTRDGALRQLTHHATDVASAFTWSPDGRYIAYINGGCVCRAEVASGATYRLTEPDAEISRVPLPLACVWSPDGRRVAYQRRVRIASGNEYNQIFVADVP</sequence>
<dbReference type="InterPro" id="IPR011042">
    <property type="entry name" value="6-blade_b-propeller_TolB-like"/>
</dbReference>
<dbReference type="KEGG" id="hbs:IPV69_00390"/>
<name>A0A7M2WWE6_9BACT</name>
<evidence type="ECO:0000256" key="1">
    <source>
        <dbReference type="SAM" id="MobiDB-lite"/>
    </source>
</evidence>
<dbReference type="RefSeq" id="WP_206292928.1">
    <property type="nucleotide sequence ID" value="NZ_CP063458.1"/>
</dbReference>
<gene>
    <name evidence="2" type="ORF">IPV69_00390</name>
</gene>
<proteinExistence type="predicted"/>
<keyword evidence="3" id="KW-1185">Reference proteome</keyword>
<dbReference type="InterPro" id="IPR011659">
    <property type="entry name" value="WD40"/>
</dbReference>
<dbReference type="InterPro" id="IPR022223">
    <property type="entry name" value="DUF3748"/>
</dbReference>